<protein>
    <submittedName>
        <fullName evidence="1">Uncharacterized protein</fullName>
    </submittedName>
</protein>
<reference evidence="1" key="1">
    <citation type="submission" date="2019-10" db="EMBL/GenBank/DDBJ databases">
        <authorList>
            <consortium name="DOE Joint Genome Institute"/>
            <person name="Kuo A."/>
            <person name="Miyauchi S."/>
            <person name="Kiss E."/>
            <person name="Drula E."/>
            <person name="Kohler A."/>
            <person name="Sanchez-Garcia M."/>
            <person name="Andreopoulos B."/>
            <person name="Barry K.W."/>
            <person name="Bonito G."/>
            <person name="Buee M."/>
            <person name="Carver A."/>
            <person name="Chen C."/>
            <person name="Cichocki N."/>
            <person name="Clum A."/>
            <person name="Culley D."/>
            <person name="Crous P.W."/>
            <person name="Fauchery L."/>
            <person name="Girlanda M."/>
            <person name="Hayes R."/>
            <person name="Keri Z."/>
            <person name="Labutti K."/>
            <person name="Lipzen A."/>
            <person name="Lombard V."/>
            <person name="Magnuson J."/>
            <person name="Maillard F."/>
            <person name="Morin E."/>
            <person name="Murat C."/>
            <person name="Nolan M."/>
            <person name="Ohm R."/>
            <person name="Pangilinan J."/>
            <person name="Pereira M."/>
            <person name="Perotto S."/>
            <person name="Peter M."/>
            <person name="Riley R."/>
            <person name="Sitrit Y."/>
            <person name="Stielow B."/>
            <person name="Szollosi G."/>
            <person name="Zifcakova L."/>
            <person name="Stursova M."/>
            <person name="Spatafora J.W."/>
            <person name="Tedersoo L."/>
            <person name="Vaario L.-M."/>
            <person name="Yamada A."/>
            <person name="Yan M."/>
            <person name="Wang P."/>
            <person name="Xu J."/>
            <person name="Bruns T."/>
            <person name="Baldrian P."/>
            <person name="Vilgalys R."/>
            <person name="Henrissat B."/>
            <person name="Grigoriev I.V."/>
            <person name="Hibbett D."/>
            <person name="Nagy L.G."/>
            <person name="Martin F.M."/>
        </authorList>
    </citation>
    <scope>NUCLEOTIDE SEQUENCE</scope>
    <source>
        <strain evidence="1">P2</strain>
    </source>
</reference>
<reference evidence="1" key="2">
    <citation type="journal article" date="2020" name="Nat. Commun.">
        <title>Large-scale genome sequencing of mycorrhizal fungi provides insights into the early evolution of symbiotic traits.</title>
        <authorList>
            <person name="Miyauchi S."/>
            <person name="Kiss E."/>
            <person name="Kuo A."/>
            <person name="Drula E."/>
            <person name="Kohler A."/>
            <person name="Sanchez-Garcia M."/>
            <person name="Morin E."/>
            <person name="Andreopoulos B."/>
            <person name="Barry K.W."/>
            <person name="Bonito G."/>
            <person name="Buee M."/>
            <person name="Carver A."/>
            <person name="Chen C."/>
            <person name="Cichocki N."/>
            <person name="Clum A."/>
            <person name="Culley D."/>
            <person name="Crous P.W."/>
            <person name="Fauchery L."/>
            <person name="Girlanda M."/>
            <person name="Hayes R.D."/>
            <person name="Keri Z."/>
            <person name="LaButti K."/>
            <person name="Lipzen A."/>
            <person name="Lombard V."/>
            <person name="Magnuson J."/>
            <person name="Maillard F."/>
            <person name="Murat C."/>
            <person name="Nolan M."/>
            <person name="Ohm R.A."/>
            <person name="Pangilinan J."/>
            <person name="Pereira M.F."/>
            <person name="Perotto S."/>
            <person name="Peter M."/>
            <person name="Pfister S."/>
            <person name="Riley R."/>
            <person name="Sitrit Y."/>
            <person name="Stielow J.B."/>
            <person name="Szollosi G."/>
            <person name="Zifcakova L."/>
            <person name="Stursova M."/>
            <person name="Spatafora J.W."/>
            <person name="Tedersoo L."/>
            <person name="Vaario L.M."/>
            <person name="Yamada A."/>
            <person name="Yan M."/>
            <person name="Wang P."/>
            <person name="Xu J."/>
            <person name="Bruns T."/>
            <person name="Baldrian P."/>
            <person name="Vilgalys R."/>
            <person name="Dunand C."/>
            <person name="Henrissat B."/>
            <person name="Grigoriev I.V."/>
            <person name="Hibbett D."/>
            <person name="Nagy L.G."/>
            <person name="Martin F.M."/>
        </authorList>
    </citation>
    <scope>NUCLEOTIDE SEQUENCE</scope>
    <source>
        <strain evidence="1">P2</strain>
    </source>
</reference>
<dbReference type="Proteomes" id="UP000886501">
    <property type="component" value="Unassembled WGS sequence"/>
</dbReference>
<accession>A0ACB6ZEE2</accession>
<dbReference type="EMBL" id="MU118022">
    <property type="protein sequence ID" value="KAF9647972.1"/>
    <property type="molecule type" value="Genomic_DNA"/>
</dbReference>
<proteinExistence type="predicted"/>
<sequence length="154" mass="17103">MNTLSRTRAAARLLKLSSSSATAPAVLRTYASQAQEADPQLADYPRLPWVSRQRLPPKGWWDPQMRRNFGDSYHENEDILGMWGPDAAPLPPNVALRWFSIAVAGFVSFGFLAKYALVADRPAIPREYPFSGLVTELGGLEENQARPESVDDSE</sequence>
<gene>
    <name evidence="1" type="ORF">BDM02DRAFT_3187507</name>
</gene>
<organism evidence="1 2">
    <name type="scientific">Thelephora ganbajun</name>
    <name type="common">Ganba fungus</name>
    <dbReference type="NCBI Taxonomy" id="370292"/>
    <lineage>
        <taxon>Eukaryota</taxon>
        <taxon>Fungi</taxon>
        <taxon>Dikarya</taxon>
        <taxon>Basidiomycota</taxon>
        <taxon>Agaricomycotina</taxon>
        <taxon>Agaricomycetes</taxon>
        <taxon>Thelephorales</taxon>
        <taxon>Thelephoraceae</taxon>
        <taxon>Thelephora</taxon>
    </lineage>
</organism>
<comment type="caution">
    <text evidence="1">The sequence shown here is derived from an EMBL/GenBank/DDBJ whole genome shotgun (WGS) entry which is preliminary data.</text>
</comment>
<name>A0ACB6ZEE2_THEGA</name>
<keyword evidence="2" id="KW-1185">Reference proteome</keyword>
<evidence type="ECO:0000313" key="2">
    <source>
        <dbReference type="Proteomes" id="UP000886501"/>
    </source>
</evidence>
<evidence type="ECO:0000313" key="1">
    <source>
        <dbReference type="EMBL" id="KAF9647972.1"/>
    </source>
</evidence>